<dbReference type="EMBL" id="AYKW01000034">
    <property type="protein sequence ID" value="PIL27821.1"/>
    <property type="molecule type" value="Genomic_DNA"/>
</dbReference>
<accession>A0A2G8S242</accession>
<protein>
    <submittedName>
        <fullName evidence="1">Uncharacterized protein</fullName>
    </submittedName>
</protein>
<evidence type="ECO:0000313" key="2">
    <source>
        <dbReference type="Proteomes" id="UP000230002"/>
    </source>
</evidence>
<gene>
    <name evidence="1" type="ORF">GSI_10975</name>
</gene>
<keyword evidence="2" id="KW-1185">Reference proteome</keyword>
<name>A0A2G8S242_9APHY</name>
<dbReference type="Proteomes" id="UP000230002">
    <property type="component" value="Unassembled WGS sequence"/>
</dbReference>
<evidence type="ECO:0000313" key="1">
    <source>
        <dbReference type="EMBL" id="PIL27821.1"/>
    </source>
</evidence>
<sequence length="274" mass="30601">MKVDWGEFLARFTACTELGDTLNDLYNILRGLFDDRRPQLTPTLKHQYIDIVLTADASVKVFHLHLESAQKHFTTHQAALEVMCMTAAEVRIFAMRLDNPASRSQNIQGVRPLLADLLAQHDLRVALKGQAGTLYNELTDTLASNTSIQRRLFNEKMSEYDTMLTTLRGQEKTQGETLKKAMVYFDRAASTPAMLTGLWQGTTVDVASLRSAPTEFREILETIEIMEDLSVPLRHMLVGVTSTLRRGVPLNVNRDLMDAARFISALGTTAGLSS</sequence>
<proteinExistence type="predicted"/>
<dbReference type="AlphaFoldDB" id="A0A2G8S242"/>
<comment type="caution">
    <text evidence="1">The sequence shown here is derived from an EMBL/GenBank/DDBJ whole genome shotgun (WGS) entry which is preliminary data.</text>
</comment>
<organism evidence="1 2">
    <name type="scientific">Ganoderma sinense ZZ0214-1</name>
    <dbReference type="NCBI Taxonomy" id="1077348"/>
    <lineage>
        <taxon>Eukaryota</taxon>
        <taxon>Fungi</taxon>
        <taxon>Dikarya</taxon>
        <taxon>Basidiomycota</taxon>
        <taxon>Agaricomycotina</taxon>
        <taxon>Agaricomycetes</taxon>
        <taxon>Polyporales</taxon>
        <taxon>Polyporaceae</taxon>
        <taxon>Ganoderma</taxon>
    </lineage>
</organism>
<reference evidence="1 2" key="1">
    <citation type="journal article" date="2015" name="Sci. Rep.">
        <title>Chromosome-level genome map provides insights into diverse defense mechanisms in the medicinal fungus Ganoderma sinense.</title>
        <authorList>
            <person name="Zhu Y."/>
            <person name="Xu J."/>
            <person name="Sun C."/>
            <person name="Zhou S."/>
            <person name="Xu H."/>
            <person name="Nelson D.R."/>
            <person name="Qian J."/>
            <person name="Song J."/>
            <person name="Luo H."/>
            <person name="Xiang L."/>
            <person name="Li Y."/>
            <person name="Xu Z."/>
            <person name="Ji A."/>
            <person name="Wang L."/>
            <person name="Lu S."/>
            <person name="Hayward A."/>
            <person name="Sun W."/>
            <person name="Li X."/>
            <person name="Schwartz D.C."/>
            <person name="Wang Y."/>
            <person name="Chen S."/>
        </authorList>
    </citation>
    <scope>NUCLEOTIDE SEQUENCE [LARGE SCALE GENOMIC DNA]</scope>
    <source>
        <strain evidence="1 2">ZZ0214-1</strain>
    </source>
</reference>